<protein>
    <submittedName>
        <fullName evidence="1">Uncharacterized protein</fullName>
    </submittedName>
</protein>
<dbReference type="RefSeq" id="WP_345207796.1">
    <property type="nucleotide sequence ID" value="NZ_BAABHX010000008.1"/>
</dbReference>
<accession>A0ABP9MUW1</accession>
<comment type="caution">
    <text evidence="1">The sequence shown here is derived from an EMBL/GenBank/DDBJ whole genome shotgun (WGS) entry which is preliminary data.</text>
</comment>
<proteinExistence type="predicted"/>
<dbReference type="Proteomes" id="UP001500353">
    <property type="component" value="Unassembled WGS sequence"/>
</dbReference>
<reference evidence="2" key="1">
    <citation type="journal article" date="2019" name="Int. J. Syst. Evol. Microbiol.">
        <title>The Global Catalogue of Microorganisms (GCM) 10K type strain sequencing project: providing services to taxonomists for standard genome sequencing and annotation.</title>
        <authorList>
            <consortium name="The Broad Institute Genomics Platform"/>
            <consortium name="The Broad Institute Genome Sequencing Center for Infectious Disease"/>
            <person name="Wu L."/>
            <person name="Ma J."/>
        </authorList>
    </citation>
    <scope>NUCLEOTIDE SEQUENCE [LARGE SCALE GENOMIC DNA]</scope>
    <source>
        <strain evidence="2">JCM 18019</strain>
    </source>
</reference>
<evidence type="ECO:0000313" key="1">
    <source>
        <dbReference type="EMBL" id="GAA5100524.1"/>
    </source>
</evidence>
<dbReference type="EMBL" id="BAABHX010000008">
    <property type="protein sequence ID" value="GAA5100524.1"/>
    <property type="molecule type" value="Genomic_DNA"/>
</dbReference>
<evidence type="ECO:0000313" key="2">
    <source>
        <dbReference type="Proteomes" id="UP001500353"/>
    </source>
</evidence>
<name>A0ABP9MUW1_9FLAO</name>
<keyword evidence="2" id="KW-1185">Reference proteome</keyword>
<sequence>MKTNSINQTTKESVKNEYAKLLKEWNRLKKTTDFPFSKYTDEMFKDIRTSFSNKILLEIKAPQYLREIKEMHLTGKLDYNFIKAFSPTSQKIYWFAEFQHLFSDREYWDNLACAYLMQSYDPNLPHEILLLLFSSKRDGKKYLMNEEDWTFFEALPDKITVYRGMNEKELKSGKFRFSWTLDKNIAEQFKVRNNQYYGQKTLVHELEIEKSKIIAYMGKTEEEVIIIF</sequence>
<organism evidence="1 2">
    <name type="scientific">Chryseobacterium ginsengisoli</name>
    <dbReference type="NCBI Taxonomy" id="363853"/>
    <lineage>
        <taxon>Bacteria</taxon>
        <taxon>Pseudomonadati</taxon>
        <taxon>Bacteroidota</taxon>
        <taxon>Flavobacteriia</taxon>
        <taxon>Flavobacteriales</taxon>
        <taxon>Weeksellaceae</taxon>
        <taxon>Chryseobacterium group</taxon>
        <taxon>Chryseobacterium</taxon>
    </lineage>
</organism>
<gene>
    <name evidence="1" type="ORF">GCM10023210_39140</name>
</gene>